<evidence type="ECO:0000256" key="2">
    <source>
        <dbReference type="ARBA" id="ARBA00010348"/>
    </source>
</evidence>
<evidence type="ECO:0000259" key="7">
    <source>
        <dbReference type="PROSITE" id="PS50815"/>
    </source>
</evidence>
<dbReference type="InterPro" id="IPR045091">
    <property type="entry name" value="Mad2-like"/>
</dbReference>
<dbReference type="PANTHER" id="PTHR11842:SF11">
    <property type="entry name" value="MITOTIC SPINDLE ASSEMBLY CHECKPOINT PROTEIN MAD2A"/>
    <property type="match status" value="1"/>
</dbReference>
<comment type="subcellular location">
    <subcellularLocation>
        <location evidence="1">Nucleus</location>
    </subcellularLocation>
</comment>
<dbReference type="GeneTree" id="ENSGT00940000153395"/>
<evidence type="ECO:0000256" key="5">
    <source>
        <dbReference type="ARBA" id="ARBA00023242"/>
    </source>
</evidence>
<proteinExistence type="inferred from homology"/>
<dbReference type="FunCoup" id="G1PZG0">
    <property type="interactions" value="1815"/>
</dbReference>
<dbReference type="Ensembl" id="ENSMLUT00000023848.1">
    <property type="protein sequence ID" value="ENSMLUP00000016842.1"/>
    <property type="gene ID" value="ENSMLUG00000027481.1"/>
</dbReference>
<accession>G1PZG0</accession>
<evidence type="ECO:0000256" key="6">
    <source>
        <dbReference type="ARBA" id="ARBA00023306"/>
    </source>
</evidence>
<reference evidence="8" key="3">
    <citation type="submission" date="2025-09" db="UniProtKB">
        <authorList>
            <consortium name="Ensembl"/>
        </authorList>
    </citation>
    <scope>IDENTIFICATION</scope>
</reference>
<dbReference type="GO" id="GO:0000776">
    <property type="term" value="C:kinetochore"/>
    <property type="evidence" value="ECO:0007669"/>
    <property type="project" value="TreeGrafter"/>
</dbReference>
<protein>
    <recommendedName>
        <fullName evidence="7">HORMA domain-containing protein</fullName>
    </recommendedName>
</protein>
<dbReference type="STRING" id="59463.ENSMLUP00000016842"/>
<evidence type="ECO:0000256" key="4">
    <source>
        <dbReference type="ARBA" id="ARBA00022776"/>
    </source>
</evidence>
<evidence type="ECO:0000313" key="8">
    <source>
        <dbReference type="Ensembl" id="ENSMLUP00000016842.1"/>
    </source>
</evidence>
<dbReference type="Gene3D" id="3.30.900.10">
    <property type="entry name" value="HORMA domain"/>
    <property type="match status" value="1"/>
</dbReference>
<dbReference type="GO" id="GO:0051301">
    <property type="term" value="P:cell division"/>
    <property type="evidence" value="ECO:0007669"/>
    <property type="project" value="UniProtKB-KW"/>
</dbReference>
<dbReference type="PANTHER" id="PTHR11842">
    <property type="entry name" value="MITOTIC SPINDLE ASSEMBLY CHECKPOINT PROTEIN MAD2"/>
    <property type="match status" value="1"/>
</dbReference>
<comment type="similarity">
    <text evidence="2">Belongs to the MAD2 family.</text>
</comment>
<keyword evidence="5" id="KW-0539">Nucleus</keyword>
<dbReference type="HOGENOM" id="CLU_072097_0_0_1"/>
<organism evidence="8 9">
    <name type="scientific">Myotis lucifugus</name>
    <name type="common">Little brown bat</name>
    <dbReference type="NCBI Taxonomy" id="59463"/>
    <lineage>
        <taxon>Eukaryota</taxon>
        <taxon>Metazoa</taxon>
        <taxon>Chordata</taxon>
        <taxon>Craniata</taxon>
        <taxon>Vertebrata</taxon>
        <taxon>Euteleostomi</taxon>
        <taxon>Mammalia</taxon>
        <taxon>Eutheria</taxon>
        <taxon>Laurasiatheria</taxon>
        <taxon>Chiroptera</taxon>
        <taxon>Yangochiroptera</taxon>
        <taxon>Vespertilionidae</taxon>
        <taxon>Myotis</taxon>
    </lineage>
</organism>
<dbReference type="PROSITE" id="PS50815">
    <property type="entry name" value="HORMA"/>
    <property type="match status" value="1"/>
</dbReference>
<dbReference type="EMBL" id="AAPE02018911">
    <property type="status" value="NOT_ANNOTATED_CDS"/>
    <property type="molecule type" value="Genomic_DNA"/>
</dbReference>
<feature type="domain" description="HORMA" evidence="7">
    <location>
        <begin position="11"/>
        <end position="190"/>
    </location>
</feature>
<reference evidence="8" key="2">
    <citation type="submission" date="2025-08" db="UniProtKB">
        <authorList>
            <consortium name="Ensembl"/>
        </authorList>
    </citation>
    <scope>IDENTIFICATION</scope>
</reference>
<keyword evidence="9" id="KW-1185">Reference proteome</keyword>
<dbReference type="GO" id="GO:0005654">
    <property type="term" value="C:nucleoplasm"/>
    <property type="evidence" value="ECO:0007669"/>
    <property type="project" value="TreeGrafter"/>
</dbReference>
<dbReference type="InParanoid" id="G1PZG0"/>
<keyword evidence="6" id="KW-0131">Cell cycle</keyword>
<dbReference type="eggNOG" id="KOG3285">
    <property type="taxonomic scope" value="Eukaryota"/>
</dbReference>
<evidence type="ECO:0000313" key="9">
    <source>
        <dbReference type="Proteomes" id="UP000001074"/>
    </source>
</evidence>
<evidence type="ECO:0000256" key="3">
    <source>
        <dbReference type="ARBA" id="ARBA00022618"/>
    </source>
</evidence>
<dbReference type="InterPro" id="IPR036570">
    <property type="entry name" value="HORMA_dom_sf"/>
</dbReference>
<reference evidence="8 9" key="1">
    <citation type="journal article" date="2011" name="Nature">
        <title>A high-resolution map of human evolutionary constraint using 29 mammals.</title>
        <authorList>
            <person name="Lindblad-Toh K."/>
            <person name="Garber M."/>
            <person name="Zuk O."/>
            <person name="Lin M.F."/>
            <person name="Parker B.J."/>
            <person name="Washietl S."/>
            <person name="Kheradpour P."/>
            <person name="Ernst J."/>
            <person name="Jordan G."/>
            <person name="Mauceli E."/>
            <person name="Ward L.D."/>
            <person name="Lowe C.B."/>
            <person name="Holloway A.K."/>
            <person name="Clamp M."/>
            <person name="Gnerre S."/>
            <person name="Alfoldi J."/>
            <person name="Beal K."/>
            <person name="Chang J."/>
            <person name="Clawson H."/>
            <person name="Cuff J."/>
            <person name="Di Palma F."/>
            <person name="Fitzgerald S."/>
            <person name="Flicek P."/>
            <person name="Guttman M."/>
            <person name="Hubisz M.J."/>
            <person name="Jaffe D.B."/>
            <person name="Jungreis I."/>
            <person name="Kent W.J."/>
            <person name="Kostka D."/>
            <person name="Lara M."/>
            <person name="Martins A.L."/>
            <person name="Massingham T."/>
            <person name="Moltke I."/>
            <person name="Raney B.J."/>
            <person name="Rasmussen M.D."/>
            <person name="Robinson J."/>
            <person name="Stark A."/>
            <person name="Vilella A.J."/>
            <person name="Wen J."/>
            <person name="Xie X."/>
            <person name="Zody M.C."/>
            <person name="Baldwin J."/>
            <person name="Bloom T."/>
            <person name="Chin C.W."/>
            <person name="Heiman D."/>
            <person name="Nicol R."/>
            <person name="Nusbaum C."/>
            <person name="Young S."/>
            <person name="Wilkinson J."/>
            <person name="Worley K.C."/>
            <person name="Kovar C.L."/>
            <person name="Muzny D.M."/>
            <person name="Gibbs R.A."/>
            <person name="Cree A."/>
            <person name="Dihn H.H."/>
            <person name="Fowler G."/>
            <person name="Jhangiani S."/>
            <person name="Joshi V."/>
            <person name="Lee S."/>
            <person name="Lewis L.R."/>
            <person name="Nazareth L.V."/>
            <person name="Okwuonu G."/>
            <person name="Santibanez J."/>
            <person name="Warren W.C."/>
            <person name="Mardis E.R."/>
            <person name="Weinstock G.M."/>
            <person name="Wilson R.K."/>
            <person name="Delehaunty K."/>
            <person name="Dooling D."/>
            <person name="Fronik C."/>
            <person name="Fulton L."/>
            <person name="Fulton B."/>
            <person name="Graves T."/>
            <person name="Minx P."/>
            <person name="Sodergren E."/>
            <person name="Birney E."/>
            <person name="Margulies E.H."/>
            <person name="Herrero J."/>
            <person name="Green E.D."/>
            <person name="Haussler D."/>
            <person name="Siepel A."/>
            <person name="Goldman N."/>
            <person name="Pollard K.S."/>
            <person name="Pedersen J.S."/>
            <person name="Lander E.S."/>
            <person name="Kellis M."/>
        </authorList>
    </citation>
    <scope>NUCLEOTIDE SEQUENCE [LARGE SCALE GENOMIC DNA]</scope>
</reference>
<dbReference type="GO" id="GO:0007094">
    <property type="term" value="P:mitotic spindle assembly checkpoint signaling"/>
    <property type="evidence" value="ECO:0007669"/>
    <property type="project" value="TreeGrafter"/>
</dbReference>
<name>G1PZG0_MYOLU</name>
<dbReference type="GO" id="GO:0005737">
    <property type="term" value="C:cytoplasm"/>
    <property type="evidence" value="ECO:0007669"/>
    <property type="project" value="TreeGrafter"/>
</dbReference>
<keyword evidence="3" id="KW-0132">Cell division</keyword>
<dbReference type="AlphaFoldDB" id="G1PZG0"/>
<sequence length="198" mass="22464">PGEAALPEQGISHLVSWREFFLFNINSIYNNHDICPSETFTRVQKYGLTLLVTTDPELMKYLNNVEIGYYKCSVQKKAVISNTGSGEVLERWQFDMECGKTAKDDRTPRGKFQKTTPGKIDSVISQIAAPVTFLLLLDDSCSFDPLTYTNKDLVVPEKWKEESGPQFITNSEQVRLHSFSTTIHKVNSMVTDKIPVYD</sequence>
<dbReference type="SUPFAM" id="SSF56019">
    <property type="entry name" value="The spindle assembly checkpoint protein mad2"/>
    <property type="match status" value="1"/>
</dbReference>
<dbReference type="InterPro" id="IPR003511">
    <property type="entry name" value="HORMA_dom"/>
</dbReference>
<dbReference type="Proteomes" id="UP000001074">
    <property type="component" value="Unassembled WGS sequence"/>
</dbReference>
<evidence type="ECO:0000256" key="1">
    <source>
        <dbReference type="ARBA" id="ARBA00004123"/>
    </source>
</evidence>
<keyword evidence="4" id="KW-0498">Mitosis</keyword>